<dbReference type="GO" id="GO:0043235">
    <property type="term" value="C:receptor complex"/>
    <property type="evidence" value="ECO:0007669"/>
    <property type="project" value="TreeGrafter"/>
</dbReference>
<dbReference type="SMART" id="SM00409">
    <property type="entry name" value="IG"/>
    <property type="match status" value="1"/>
</dbReference>
<dbReference type="OrthoDB" id="7656805at2759"/>
<dbReference type="SMART" id="SM00408">
    <property type="entry name" value="IGc2"/>
    <property type="match status" value="1"/>
</dbReference>
<dbReference type="PRINTS" id="PR00109">
    <property type="entry name" value="TYRKINASE"/>
</dbReference>
<dbReference type="PROSITE" id="PS50835">
    <property type="entry name" value="IG_LIKE"/>
    <property type="match status" value="1"/>
</dbReference>
<evidence type="ECO:0000256" key="8">
    <source>
        <dbReference type="ARBA" id="ARBA00023319"/>
    </source>
</evidence>
<keyword evidence="6" id="KW-1015">Disulfide bond</keyword>
<evidence type="ECO:0000256" key="5">
    <source>
        <dbReference type="ARBA" id="ARBA00023136"/>
    </source>
</evidence>
<dbReference type="SMART" id="SM00220">
    <property type="entry name" value="S_TKc"/>
    <property type="match status" value="1"/>
</dbReference>
<feature type="region of interest" description="Disordered" evidence="9">
    <location>
        <begin position="1383"/>
        <end position="1467"/>
    </location>
</feature>
<evidence type="ECO:0000256" key="6">
    <source>
        <dbReference type="ARBA" id="ARBA00023157"/>
    </source>
</evidence>
<dbReference type="InterPro" id="IPR003598">
    <property type="entry name" value="Ig_sub2"/>
</dbReference>
<dbReference type="PANTHER" id="PTHR24416">
    <property type="entry name" value="TYROSINE-PROTEIN KINASE RECEPTOR"/>
    <property type="match status" value="1"/>
</dbReference>
<dbReference type="Proteomes" id="UP000007799">
    <property type="component" value="Unassembled WGS sequence"/>
</dbReference>
<dbReference type="GO" id="GO:0005524">
    <property type="term" value="F:ATP binding"/>
    <property type="evidence" value="ECO:0007669"/>
    <property type="project" value="InterPro"/>
</dbReference>
<evidence type="ECO:0000259" key="12">
    <source>
        <dbReference type="PROSITE" id="PS50011"/>
    </source>
</evidence>
<feature type="region of interest" description="Disordered" evidence="9">
    <location>
        <begin position="1296"/>
        <end position="1323"/>
    </location>
</feature>
<proteinExistence type="predicted"/>
<reference evidence="15" key="1">
    <citation type="submission" date="2009-08" db="EMBL/GenBank/DDBJ databases">
        <title>Annotation of Salpingoeca rosetta.</title>
        <authorList>
            <consortium name="The Broad Institute Genome Sequencing Platform"/>
            <person name="Russ C."/>
            <person name="Cuomo C."/>
            <person name="Burger G."/>
            <person name="Gray M.W."/>
            <person name="Holland P.W.H."/>
            <person name="King N."/>
            <person name="Lang F.B.F."/>
            <person name="Roger A.J."/>
            <person name="Ruiz-Trillo I."/>
            <person name="Young S.K."/>
            <person name="Zeng Q."/>
            <person name="Gargeya S."/>
            <person name="Alvarado L."/>
            <person name="Berlin A."/>
            <person name="Chapman S.B."/>
            <person name="Chen Z."/>
            <person name="Freedman E."/>
            <person name="Gellesch M."/>
            <person name="Goldberg J."/>
            <person name="Griggs A."/>
            <person name="Gujja S."/>
            <person name="Heilman E."/>
            <person name="Heiman D."/>
            <person name="Howarth C."/>
            <person name="Mehta T."/>
            <person name="Neiman D."/>
            <person name="Pearson M."/>
            <person name="Roberts A."/>
            <person name="Saif S."/>
            <person name="Shea T."/>
            <person name="Shenoy N."/>
            <person name="Sisk P."/>
            <person name="Stolte C."/>
            <person name="Sykes S."/>
            <person name="White J."/>
            <person name="Yandava C."/>
            <person name="Haas B."/>
            <person name="Nusbaum C."/>
            <person name="Birren B."/>
        </authorList>
    </citation>
    <scope>NUCLEOTIDE SEQUENCE [LARGE SCALE GENOMIC DNA]</scope>
    <source>
        <strain evidence="15">ATCC 50818</strain>
    </source>
</reference>
<feature type="transmembrane region" description="Helical" evidence="10">
    <location>
        <begin position="1332"/>
        <end position="1354"/>
    </location>
</feature>
<dbReference type="InterPro" id="IPR007110">
    <property type="entry name" value="Ig-like_dom"/>
</dbReference>
<gene>
    <name evidence="15" type="ORF">PTSG_07550</name>
</gene>
<keyword evidence="5 10" id="KW-0472">Membrane</keyword>
<dbReference type="InterPro" id="IPR036179">
    <property type="entry name" value="Ig-like_dom_sf"/>
</dbReference>
<sequence length="1773" mass="189025">MMSRRRQSGTCCSHWRSRGVVAVAAVLAILLSEAPLSSANRIALLCQGPDNCSPVLDGTCVDLTSFSNPQSSISVVFPEETTLQISLFNTSSSCAGNASATVQTQSQLTLPLTSGSLDASILGDLSVFCAPSSSIPSRRIGVDDTELTVQDALLILLAPLLAQGRFIPPTAVTGVQGSLFVTEPSQLGTTAETRVSAITPGSLMPGSPFTVQDVVEGAITIKRLTQVDTGSSTVVYNLVTNAASTIYLAVNDTIMRALSNIALSPGPLATDTSPITADLDCTNTFTVVDVTPPTIVCPAAYNGSVIGAPTSAVAIPFPNITDNGVLASVDVPVTAQLAVNETALATVAAVDSNDNSATCTTLIRGVDTTPPVLSNCVDNITLEAEGDLTALLVLPDITALDRETPAPRNTPQVTYNIANNTRLPLGAHEVEARAVDVSGNVAICRFDVYVTDRPRLTAISRLDVVTSEGDDVSLQCTFTGYPLPLIVWRLQGSTTPVQADQGALTSILRFRRVDFNDFGVYSCEAFSPLGNAPAPLITLTVRPAVSTCPNTTDFLRSTHALANEQNTNAPLFWEQEDSSDIRAVRRDRVIPGRVSSFLMTSDAVLAVTDSEIRAYTRLLSASLWTMQAQDRILTSRTSGPVILDELVVFTEPSGVRAFNMSGRDIAWQLDFNTTQACTGVWLVTDEMLISCRNDSHIVTWIAESTKHVPTLRWSRALAVAANAWPPAFNTREHMFVPTPDTLYKLDVSTGATVATLLLDPTPPTGPPLLVFSDVFVAVTDTAQDRVLSMPDSLARVSWELQLDPDERVIGALSATGSLVVVPTADNLVVLTLSTGARQWTLPLRPPTADGEYELLAHQVLATSSVSLLHVTQYQENATDATTPASTTPAILTTGPGNATATSTTATTTTTTTTIPPGMRRVIVHTRFQMFITTSLRFFESWTEEMTHERLVPNDGADNSNGNGGGDDVASEIVPPMIAISNGLLHLLSGAGPSMSSAPPAPTPTTTVRALSTCALVEQPEVSVRAENVAIIRSSEPRLQVTSFNGFYLDITTGGQTIRLSGVPAAARLPDLLPGATYRIATGARVSTGMALESAGAVTVTMPAAPTTPPQGRVAVVVQLRVEADDDDTTGTAGDAAGNVAARISGNYFLVQRLRQEVCGDIPGSISRTTSCYVRSVALAAANSTDTNARRRRSGAAMHADAALTNDDSMNEGAHDTRGTEAGAGARVRVRMRRAASQAVIEVVAEGNEDDEIVIAGALDQGVRGVAASGWLDDVGVTASVVSVSPLPEIVRATTTTTTTTTTTMPSTTRVSTTTLTLTDPTSSGSQDSTTTIVIIVVCVLVGVALVIGVIVLGVNRRRENKYDGDQLFLQNEGAIIEMIENQAHSRRASRSDRERVAQQPLPPIPSSVDRPRMPLPDDNYDDTPTRTLQPPLPDRPPLPLPLPTDTMSSAARMPLPPTPGSAGPFDSSTDTMNRTGTILPAAAIEQGAAEAFCSIAPADISLTRVVRKISADLVMHLGSFQSDSGPMTVRALQFKTPAILPNIVANLAKEEQLTEILDLKHENLCVIYGMCMSAPPVLVMDYAPGGSVYSFLSHRPDTPLHRRLSIMQQATCGLEYLSSKRIVHGNIWSQELFIHGQTIKLSLAPLQRAAANALNMPHLRKMFRTRIRWAAPETVSRKYSLASDVWALAVTFWEIFMNCKTQPYAHIRNVADVLPSVQRGERLTQPDMCPDELWELMVDCWKANRADRPSVHMVHQVLVDIGEELAELAETSA</sequence>
<keyword evidence="3" id="KW-0677">Repeat</keyword>
<feature type="domain" description="HYR" evidence="13">
    <location>
        <begin position="366"/>
        <end position="452"/>
    </location>
</feature>
<evidence type="ECO:0000256" key="1">
    <source>
        <dbReference type="ARBA" id="ARBA00004370"/>
    </source>
</evidence>
<dbReference type="GO" id="GO:0004714">
    <property type="term" value="F:transmembrane receptor protein tyrosine kinase activity"/>
    <property type="evidence" value="ECO:0007669"/>
    <property type="project" value="TreeGrafter"/>
</dbReference>
<evidence type="ECO:0000256" key="2">
    <source>
        <dbReference type="ARBA" id="ARBA00022692"/>
    </source>
</evidence>
<evidence type="ECO:0000313" key="15">
    <source>
        <dbReference type="EMBL" id="EGD76433.1"/>
    </source>
</evidence>
<feature type="signal peptide" evidence="11">
    <location>
        <begin position="1"/>
        <end position="39"/>
    </location>
</feature>
<organism evidence="16">
    <name type="scientific">Salpingoeca rosetta (strain ATCC 50818 / BSB-021)</name>
    <dbReference type="NCBI Taxonomy" id="946362"/>
    <lineage>
        <taxon>Eukaryota</taxon>
        <taxon>Choanoflagellata</taxon>
        <taxon>Craspedida</taxon>
        <taxon>Salpingoecidae</taxon>
        <taxon>Salpingoeca</taxon>
    </lineage>
</organism>
<dbReference type="Pfam" id="PF07714">
    <property type="entry name" value="PK_Tyr_Ser-Thr"/>
    <property type="match status" value="1"/>
</dbReference>
<dbReference type="InterPro" id="IPR011009">
    <property type="entry name" value="Kinase-like_dom_sf"/>
</dbReference>
<dbReference type="InParanoid" id="F2UH34"/>
<keyword evidence="15" id="KW-0808">Transferase</keyword>
<feature type="domain" description="Ig-like" evidence="14">
    <location>
        <begin position="454"/>
        <end position="540"/>
    </location>
</feature>
<keyword evidence="8" id="KW-0393">Immunoglobulin domain</keyword>
<dbReference type="SUPFAM" id="SSF48726">
    <property type="entry name" value="Immunoglobulin"/>
    <property type="match status" value="1"/>
</dbReference>
<evidence type="ECO:0000313" key="16">
    <source>
        <dbReference type="Proteomes" id="UP000007799"/>
    </source>
</evidence>
<feature type="chain" id="PRO_5003291085" evidence="11">
    <location>
        <begin position="40"/>
        <end position="1773"/>
    </location>
</feature>
<evidence type="ECO:0000256" key="10">
    <source>
        <dbReference type="SAM" id="Phobius"/>
    </source>
</evidence>
<dbReference type="SUPFAM" id="SSF50998">
    <property type="entry name" value="Quinoprotein alcohol dehydrogenase-like"/>
    <property type="match status" value="1"/>
</dbReference>
<dbReference type="InterPro" id="IPR013783">
    <property type="entry name" value="Ig-like_fold"/>
</dbReference>
<evidence type="ECO:0000256" key="9">
    <source>
        <dbReference type="SAM" id="MobiDB-lite"/>
    </source>
</evidence>
<keyword evidence="4 10" id="KW-1133">Transmembrane helix</keyword>
<keyword evidence="15" id="KW-0418">Kinase</keyword>
<dbReference type="Gene3D" id="1.10.510.10">
    <property type="entry name" value="Transferase(Phosphotransferase) domain 1"/>
    <property type="match status" value="1"/>
</dbReference>
<dbReference type="GeneID" id="16071910"/>
<feature type="region of interest" description="Disordered" evidence="9">
    <location>
        <begin position="879"/>
        <end position="913"/>
    </location>
</feature>
<dbReference type="InterPro" id="IPR050122">
    <property type="entry name" value="RTK"/>
</dbReference>
<dbReference type="Gene3D" id="2.60.40.10">
    <property type="entry name" value="Immunoglobulins"/>
    <property type="match status" value="1"/>
</dbReference>
<dbReference type="InterPro" id="IPR003410">
    <property type="entry name" value="HYR_dom"/>
</dbReference>
<dbReference type="EMBL" id="GL832974">
    <property type="protein sequence ID" value="EGD76433.1"/>
    <property type="molecule type" value="Genomic_DNA"/>
</dbReference>
<feature type="compositionally biased region" description="Pro residues" evidence="9">
    <location>
        <begin position="1430"/>
        <end position="1442"/>
    </location>
</feature>
<dbReference type="InterPro" id="IPR001245">
    <property type="entry name" value="Ser-Thr/Tyr_kinase_cat_dom"/>
</dbReference>
<keyword evidence="2 10" id="KW-0812">Transmembrane</keyword>
<keyword evidence="16" id="KW-1185">Reference proteome</keyword>
<dbReference type="eggNOG" id="KOG4278">
    <property type="taxonomic scope" value="Eukaryota"/>
</dbReference>
<dbReference type="STRING" id="946362.F2UH34"/>
<dbReference type="KEGG" id="sre:PTSG_07550"/>
<evidence type="ECO:0000259" key="13">
    <source>
        <dbReference type="PROSITE" id="PS50825"/>
    </source>
</evidence>
<keyword evidence="11" id="KW-0732">Signal</keyword>
<dbReference type="InterPro" id="IPR000719">
    <property type="entry name" value="Prot_kinase_dom"/>
</dbReference>
<dbReference type="GO" id="GO:0005886">
    <property type="term" value="C:plasma membrane"/>
    <property type="evidence" value="ECO:0007669"/>
    <property type="project" value="TreeGrafter"/>
</dbReference>
<evidence type="ECO:0000256" key="7">
    <source>
        <dbReference type="ARBA" id="ARBA00023180"/>
    </source>
</evidence>
<protein>
    <submittedName>
        <fullName evidence="15">TK protein kinase</fullName>
    </submittedName>
</protein>
<dbReference type="SUPFAM" id="SSF56112">
    <property type="entry name" value="Protein kinase-like (PK-like)"/>
    <property type="match status" value="1"/>
</dbReference>
<dbReference type="InterPro" id="IPR003599">
    <property type="entry name" value="Ig_sub"/>
</dbReference>
<evidence type="ECO:0000256" key="4">
    <source>
        <dbReference type="ARBA" id="ARBA00022989"/>
    </source>
</evidence>
<dbReference type="InterPro" id="IPR011047">
    <property type="entry name" value="Quinoprotein_ADH-like_sf"/>
</dbReference>
<evidence type="ECO:0000256" key="3">
    <source>
        <dbReference type="ARBA" id="ARBA00022737"/>
    </source>
</evidence>
<name>F2UH34_SALR5</name>
<accession>F2UH34</accession>
<dbReference type="RefSeq" id="XP_004991348.1">
    <property type="nucleotide sequence ID" value="XM_004991291.1"/>
</dbReference>
<dbReference type="GO" id="GO:0007169">
    <property type="term" value="P:cell surface receptor protein tyrosine kinase signaling pathway"/>
    <property type="evidence" value="ECO:0007669"/>
    <property type="project" value="TreeGrafter"/>
</dbReference>
<dbReference type="Pfam" id="PF02494">
    <property type="entry name" value="HYR"/>
    <property type="match status" value="1"/>
</dbReference>
<evidence type="ECO:0000259" key="14">
    <source>
        <dbReference type="PROSITE" id="PS50835"/>
    </source>
</evidence>
<keyword evidence="7" id="KW-0325">Glycoprotein</keyword>
<evidence type="ECO:0000256" key="11">
    <source>
        <dbReference type="SAM" id="SignalP"/>
    </source>
</evidence>
<dbReference type="PANTHER" id="PTHR24416:SF611">
    <property type="entry name" value="TYROSINE-PROTEIN KINASE TRANSMEMBRANE RECEPTOR ROR"/>
    <property type="match status" value="1"/>
</dbReference>
<dbReference type="Pfam" id="PF13927">
    <property type="entry name" value="Ig_3"/>
    <property type="match status" value="1"/>
</dbReference>
<dbReference type="PROSITE" id="PS50825">
    <property type="entry name" value="HYR"/>
    <property type="match status" value="1"/>
</dbReference>
<dbReference type="PROSITE" id="PS50011">
    <property type="entry name" value="PROTEIN_KINASE_DOM"/>
    <property type="match status" value="1"/>
</dbReference>
<comment type="subcellular location">
    <subcellularLocation>
        <location evidence="1">Membrane</location>
    </subcellularLocation>
</comment>
<feature type="domain" description="Protein kinase" evidence="12">
    <location>
        <begin position="1500"/>
        <end position="1758"/>
    </location>
</feature>